<dbReference type="EMBL" id="JAOYFB010000036">
    <property type="protein sequence ID" value="KAK4019407.1"/>
    <property type="molecule type" value="Genomic_DNA"/>
</dbReference>
<comment type="caution">
    <text evidence="1">The sequence shown here is derived from an EMBL/GenBank/DDBJ whole genome shotgun (WGS) entry which is preliminary data.</text>
</comment>
<gene>
    <name evidence="1" type="ORF">OUZ56_001429</name>
</gene>
<proteinExistence type="predicted"/>
<name>A0ABR0A2M3_9CRUS</name>
<accession>A0ABR0A2M3</accession>
<reference evidence="1 2" key="1">
    <citation type="journal article" date="2023" name="Nucleic Acids Res.">
        <title>The hologenome of Daphnia magna reveals possible DNA methylation and microbiome-mediated evolution of the host genome.</title>
        <authorList>
            <person name="Chaturvedi A."/>
            <person name="Li X."/>
            <person name="Dhandapani V."/>
            <person name="Marshall H."/>
            <person name="Kissane S."/>
            <person name="Cuenca-Cambronero M."/>
            <person name="Asole G."/>
            <person name="Calvet F."/>
            <person name="Ruiz-Romero M."/>
            <person name="Marangio P."/>
            <person name="Guigo R."/>
            <person name="Rago D."/>
            <person name="Mirbahai L."/>
            <person name="Eastwood N."/>
            <person name="Colbourne J.K."/>
            <person name="Zhou J."/>
            <person name="Mallon E."/>
            <person name="Orsini L."/>
        </authorList>
    </citation>
    <scope>NUCLEOTIDE SEQUENCE [LARGE SCALE GENOMIC DNA]</scope>
    <source>
        <strain evidence="1">LRV0_1</strain>
    </source>
</reference>
<protein>
    <submittedName>
        <fullName evidence="1">Uncharacterized protein</fullName>
    </submittedName>
</protein>
<dbReference type="Proteomes" id="UP001234178">
    <property type="component" value="Unassembled WGS sequence"/>
</dbReference>
<evidence type="ECO:0000313" key="1">
    <source>
        <dbReference type="EMBL" id="KAK4019407.1"/>
    </source>
</evidence>
<organism evidence="1 2">
    <name type="scientific">Daphnia magna</name>
    <dbReference type="NCBI Taxonomy" id="35525"/>
    <lineage>
        <taxon>Eukaryota</taxon>
        <taxon>Metazoa</taxon>
        <taxon>Ecdysozoa</taxon>
        <taxon>Arthropoda</taxon>
        <taxon>Crustacea</taxon>
        <taxon>Branchiopoda</taxon>
        <taxon>Diplostraca</taxon>
        <taxon>Cladocera</taxon>
        <taxon>Anomopoda</taxon>
        <taxon>Daphniidae</taxon>
        <taxon>Daphnia</taxon>
    </lineage>
</organism>
<evidence type="ECO:0000313" key="2">
    <source>
        <dbReference type="Proteomes" id="UP001234178"/>
    </source>
</evidence>
<keyword evidence="2" id="KW-1185">Reference proteome</keyword>
<sequence length="82" mass="9179">MEVYGIGRINGASDRNVIRLGSRKLHLKFVLGLLYSLVSQQLNLFNSRAGPSIVRFIFRARRPTVISESDDKPSASKSIMTQ</sequence>